<dbReference type="Gene3D" id="3.90.550.10">
    <property type="entry name" value="Spore Coat Polysaccharide Biosynthesis Protein SpsA, Chain A"/>
    <property type="match status" value="1"/>
</dbReference>
<comment type="subcellular location">
    <subcellularLocation>
        <location evidence="1">Cell membrane</location>
    </subcellularLocation>
</comment>
<reference evidence="7 8" key="1">
    <citation type="journal article" date="2019" name="PLoS Negl. Trop. Dis.">
        <title>Revisiting the worldwide diversity of Leptospira species in the environment.</title>
        <authorList>
            <person name="Vincent A.T."/>
            <person name="Schiettekatte O."/>
            <person name="Bourhy P."/>
            <person name="Veyrier F.J."/>
            <person name="Picardeau M."/>
        </authorList>
    </citation>
    <scope>NUCLEOTIDE SEQUENCE [LARGE SCALE GENOMIC DNA]</scope>
    <source>
        <strain evidence="7 8">201702444</strain>
    </source>
</reference>
<dbReference type="SUPFAM" id="SSF53448">
    <property type="entry name" value="Nucleotide-diphospho-sugar transferases"/>
    <property type="match status" value="1"/>
</dbReference>
<keyword evidence="3" id="KW-0328">Glycosyltransferase</keyword>
<dbReference type="PANTHER" id="PTHR43646">
    <property type="entry name" value="GLYCOSYLTRANSFERASE"/>
    <property type="match status" value="1"/>
</dbReference>
<evidence type="ECO:0000256" key="2">
    <source>
        <dbReference type="ARBA" id="ARBA00022475"/>
    </source>
</evidence>
<feature type="domain" description="Glycosyltransferase 2-like" evidence="6">
    <location>
        <begin position="19"/>
        <end position="89"/>
    </location>
</feature>
<keyword evidence="4 7" id="KW-0808">Transferase</keyword>
<dbReference type="InterPro" id="IPR001173">
    <property type="entry name" value="Glyco_trans_2-like"/>
</dbReference>
<dbReference type="OrthoDB" id="9810303at2"/>
<accession>A0A5F2AZN3</accession>
<dbReference type="EMBL" id="RQGN01000085">
    <property type="protein sequence ID" value="TGL96991.1"/>
    <property type="molecule type" value="Genomic_DNA"/>
</dbReference>
<name>A0A5F2AZN3_9LEPT</name>
<evidence type="ECO:0000313" key="7">
    <source>
        <dbReference type="EMBL" id="TGL96991.1"/>
    </source>
</evidence>
<keyword evidence="5" id="KW-0472">Membrane</keyword>
<evidence type="ECO:0000256" key="1">
    <source>
        <dbReference type="ARBA" id="ARBA00004236"/>
    </source>
</evidence>
<dbReference type="GO" id="GO:0005886">
    <property type="term" value="C:plasma membrane"/>
    <property type="evidence" value="ECO:0007669"/>
    <property type="project" value="UniProtKB-SubCell"/>
</dbReference>
<comment type="caution">
    <text evidence="7">The sequence shown here is derived from an EMBL/GenBank/DDBJ whole genome shotgun (WGS) entry which is preliminary data.</text>
</comment>
<proteinExistence type="predicted"/>
<evidence type="ECO:0000313" key="8">
    <source>
        <dbReference type="Proteomes" id="UP000298429"/>
    </source>
</evidence>
<dbReference type="AlphaFoldDB" id="A0A5F2AZN3"/>
<evidence type="ECO:0000259" key="6">
    <source>
        <dbReference type="Pfam" id="PF00535"/>
    </source>
</evidence>
<protein>
    <submittedName>
        <fullName evidence="7">Glycosyltransferase</fullName>
    </submittedName>
</protein>
<dbReference type="RefSeq" id="WP_135671828.1">
    <property type="nucleotide sequence ID" value="NZ_RQGN01000085.1"/>
</dbReference>
<dbReference type="Pfam" id="PF00535">
    <property type="entry name" value="Glycos_transf_2"/>
    <property type="match status" value="1"/>
</dbReference>
<dbReference type="PANTHER" id="PTHR43646:SF2">
    <property type="entry name" value="GLYCOSYLTRANSFERASE 2-LIKE DOMAIN-CONTAINING PROTEIN"/>
    <property type="match status" value="1"/>
</dbReference>
<keyword evidence="2" id="KW-1003">Cell membrane</keyword>
<evidence type="ECO:0000256" key="5">
    <source>
        <dbReference type="ARBA" id="ARBA00023136"/>
    </source>
</evidence>
<dbReference type="InterPro" id="IPR029044">
    <property type="entry name" value="Nucleotide-diphossugar_trans"/>
</dbReference>
<evidence type="ECO:0000256" key="4">
    <source>
        <dbReference type="ARBA" id="ARBA00022679"/>
    </source>
</evidence>
<gene>
    <name evidence="7" type="ORF">EHQ76_15420</name>
</gene>
<evidence type="ECO:0000256" key="3">
    <source>
        <dbReference type="ARBA" id="ARBA00022676"/>
    </source>
</evidence>
<sequence>MKQVSIIIPVLKSDLECKKLLEELPSLIPDDWEIVVSESNGKENRAKTLNEGVRKSKGEFLWFLHGDSRIDSNSISILQKSIIQNPERLHYFKLRFYPNGFLMKINANGANLRSWLLNSPFGDQGLCIRKENFLRSGGFDETTSYGEDLLFVWTAQENGIRLNRLNAYLETSDRKYKKNGWLKITLIHQYLYWKLAFSHFRK</sequence>
<dbReference type="Proteomes" id="UP000298429">
    <property type="component" value="Unassembled WGS sequence"/>
</dbReference>
<organism evidence="7 8">
    <name type="scientific">Leptospira barantonii</name>
    <dbReference type="NCBI Taxonomy" id="2023184"/>
    <lineage>
        <taxon>Bacteria</taxon>
        <taxon>Pseudomonadati</taxon>
        <taxon>Spirochaetota</taxon>
        <taxon>Spirochaetia</taxon>
        <taxon>Leptospirales</taxon>
        <taxon>Leptospiraceae</taxon>
        <taxon>Leptospira</taxon>
    </lineage>
</organism>
<dbReference type="GO" id="GO:0016757">
    <property type="term" value="F:glycosyltransferase activity"/>
    <property type="evidence" value="ECO:0007669"/>
    <property type="project" value="UniProtKB-KW"/>
</dbReference>